<dbReference type="OrthoDB" id="2152680at2759"/>
<dbReference type="GO" id="GO:0005811">
    <property type="term" value="C:lipid droplet"/>
    <property type="evidence" value="ECO:0007669"/>
    <property type="project" value="TreeGrafter"/>
</dbReference>
<gene>
    <name evidence="1" type="ORF">HANVADRAFT_84428</name>
</gene>
<dbReference type="InterPro" id="IPR053056">
    <property type="entry name" value="Lipid_Metab_Assoc_Protein"/>
</dbReference>
<dbReference type="PANTHER" id="PTHR28153:SF1">
    <property type="entry name" value="DUF4484 DOMAIN-CONTAINING PROTEIN"/>
    <property type="match status" value="1"/>
</dbReference>
<comment type="caution">
    <text evidence="1">The sequence shown here is derived from an EMBL/GenBank/DDBJ whole genome shotgun (WGS) entry which is preliminary data.</text>
</comment>
<dbReference type="AlphaFoldDB" id="A0A1B7TJG5"/>
<dbReference type="Proteomes" id="UP000092321">
    <property type="component" value="Unassembled WGS sequence"/>
</dbReference>
<reference evidence="2" key="1">
    <citation type="journal article" date="2016" name="Proc. Natl. Acad. Sci. U.S.A.">
        <title>Comparative genomics of biotechnologically important yeasts.</title>
        <authorList>
            <person name="Riley R."/>
            <person name="Haridas S."/>
            <person name="Wolfe K.H."/>
            <person name="Lopes M.R."/>
            <person name="Hittinger C.T."/>
            <person name="Goeker M."/>
            <person name="Salamov A.A."/>
            <person name="Wisecaver J.H."/>
            <person name="Long T.M."/>
            <person name="Calvey C.H."/>
            <person name="Aerts A.L."/>
            <person name="Barry K.W."/>
            <person name="Choi C."/>
            <person name="Clum A."/>
            <person name="Coughlan A.Y."/>
            <person name="Deshpande S."/>
            <person name="Douglass A.P."/>
            <person name="Hanson S.J."/>
            <person name="Klenk H.-P."/>
            <person name="LaButti K.M."/>
            <person name="Lapidus A."/>
            <person name="Lindquist E.A."/>
            <person name="Lipzen A.M."/>
            <person name="Meier-Kolthoff J.P."/>
            <person name="Ohm R.A."/>
            <person name="Otillar R.P."/>
            <person name="Pangilinan J.L."/>
            <person name="Peng Y."/>
            <person name="Rokas A."/>
            <person name="Rosa C.A."/>
            <person name="Scheuner C."/>
            <person name="Sibirny A.A."/>
            <person name="Slot J.C."/>
            <person name="Stielow J.B."/>
            <person name="Sun H."/>
            <person name="Kurtzman C.P."/>
            <person name="Blackwell M."/>
            <person name="Grigoriev I.V."/>
            <person name="Jeffries T.W."/>
        </authorList>
    </citation>
    <scope>NUCLEOTIDE SEQUENCE [LARGE SCALE GENOMIC DNA]</scope>
    <source>
        <strain evidence="2">NRRL Y-1626</strain>
    </source>
</reference>
<name>A0A1B7TJG5_9ASCO</name>
<dbReference type="EMBL" id="LXPE01000002">
    <property type="protein sequence ID" value="OBA28869.1"/>
    <property type="molecule type" value="Genomic_DNA"/>
</dbReference>
<dbReference type="InterPro" id="IPR018626">
    <property type="entry name" value="LCHN/Anr2"/>
</dbReference>
<evidence type="ECO:0000313" key="2">
    <source>
        <dbReference type="Proteomes" id="UP000092321"/>
    </source>
</evidence>
<accession>A0A1B7TJG5</accession>
<organism evidence="1 2">
    <name type="scientific">Hanseniaspora valbyensis NRRL Y-1626</name>
    <dbReference type="NCBI Taxonomy" id="766949"/>
    <lineage>
        <taxon>Eukaryota</taxon>
        <taxon>Fungi</taxon>
        <taxon>Dikarya</taxon>
        <taxon>Ascomycota</taxon>
        <taxon>Saccharomycotina</taxon>
        <taxon>Saccharomycetes</taxon>
        <taxon>Saccharomycodales</taxon>
        <taxon>Saccharomycodaceae</taxon>
        <taxon>Hanseniaspora</taxon>
    </lineage>
</organism>
<dbReference type="PANTHER" id="PTHR28153">
    <property type="entry name" value="PROTEIN, PUTATIVE-RELATED"/>
    <property type="match status" value="1"/>
</dbReference>
<keyword evidence="2" id="KW-1185">Reference proteome</keyword>
<dbReference type="Pfam" id="PF09804">
    <property type="entry name" value="DENND11"/>
    <property type="match status" value="1"/>
</dbReference>
<evidence type="ECO:0000313" key="1">
    <source>
        <dbReference type="EMBL" id="OBA28869.1"/>
    </source>
</evidence>
<proteinExistence type="predicted"/>
<protein>
    <submittedName>
        <fullName evidence="1">Uncharacterized protein</fullName>
    </submittedName>
</protein>
<sequence length="437" mass="50318">MTLPFNIESSYICQFDTTQGNTLLNYTSKGTETISFEDLEYLSLPSGLHDLPTESDTVKFQILDSNGKKYLSICRVYNNSKSVIAMENSTASMNIGIDRTKVKIYSLGIIVSLIKDDDIENLVLYEESIIKQIDSCYKDFSSQTESKQHITTTTKKLLDLLSNDSQLTESNTWREPYQLLKSMDCLIFPLWKQLMLQKKILIINNDNNKISFDELNKLIEYLKNISANNNYNSVYNTALSNFESVLNNSNKCYIAYTTDAILKDATKTYDVLLELNKNNNIRLSDSHGTPLHATFVESLRLITQFKDDYSKFDGKSRSQQFIDFFYLLFTFNSIKPGYYKYIDTAIDIPLQAPLERQRFDKWIISLNSGIEQLLKSDSSYNKNTKVLILKPSDVLTLGFDGFNKNDLEFMKNYIKQGKFSTSISNIDFKNFDFSLFI</sequence>